<organism evidence="3 4">
    <name type="scientific">Oligella urethralis DNF00040</name>
    <dbReference type="NCBI Taxonomy" id="1401065"/>
    <lineage>
        <taxon>Bacteria</taxon>
        <taxon>Pseudomonadati</taxon>
        <taxon>Pseudomonadota</taxon>
        <taxon>Betaproteobacteria</taxon>
        <taxon>Burkholderiales</taxon>
        <taxon>Alcaligenaceae</taxon>
        <taxon>Oligella</taxon>
    </lineage>
</organism>
<protein>
    <recommendedName>
        <fullName evidence="5">CAAX protease</fullName>
    </recommendedName>
</protein>
<evidence type="ECO:0000256" key="1">
    <source>
        <dbReference type="SAM" id="MobiDB-lite"/>
    </source>
</evidence>
<keyword evidence="4" id="KW-1185">Reference proteome</keyword>
<keyword evidence="2" id="KW-0812">Transmembrane</keyword>
<dbReference type="EMBL" id="JRNI01000013">
    <property type="protein sequence ID" value="KGF31530.1"/>
    <property type="molecule type" value="Genomic_DNA"/>
</dbReference>
<feature type="compositionally biased region" description="Polar residues" evidence="1">
    <location>
        <begin position="1"/>
        <end position="12"/>
    </location>
</feature>
<sequence>MSQNSLFTQPQVPQGRKRPPAPHQAERFREQMRDFFRFIVKPDFRRGHGRGSGDGWFKDWQLNLPWRRLLQWAAFMWAVNILVLAPIALVAADGAGATHRLEFSYSMVPLAVIWAPIVEEILFRYSARRPVVAIWLVPLMFFVLLRQGTVIGTLGLILVLAIIMQLYPRLGLTSAEARLRLPFKVLKLYRHVFVWLMHLLVFGFAYMHIYNYEFEHISVVAVLAMVLPQWFSGLVLMWMRIRYGIANAIYLHAIFNGGPVLLLLGVKLAGIPLS</sequence>
<feature type="transmembrane region" description="Helical" evidence="2">
    <location>
        <begin position="130"/>
        <end position="145"/>
    </location>
</feature>
<name>A0A095Z9S7_9BURK</name>
<keyword evidence="2" id="KW-0472">Membrane</keyword>
<feature type="region of interest" description="Disordered" evidence="1">
    <location>
        <begin position="1"/>
        <end position="24"/>
    </location>
</feature>
<dbReference type="GeneID" id="93427352"/>
<feature type="transmembrane region" description="Helical" evidence="2">
    <location>
        <begin position="216"/>
        <end position="237"/>
    </location>
</feature>
<feature type="transmembrane region" description="Helical" evidence="2">
    <location>
        <begin position="249"/>
        <end position="271"/>
    </location>
</feature>
<dbReference type="RefSeq" id="WP_018025842.1">
    <property type="nucleotide sequence ID" value="NZ_JRNI01000013.1"/>
</dbReference>
<dbReference type="eggNOG" id="COG1266">
    <property type="taxonomic scope" value="Bacteria"/>
</dbReference>
<dbReference type="Proteomes" id="UP000029629">
    <property type="component" value="Unassembled WGS sequence"/>
</dbReference>
<evidence type="ECO:0000256" key="2">
    <source>
        <dbReference type="SAM" id="Phobius"/>
    </source>
</evidence>
<reference evidence="3 4" key="1">
    <citation type="submission" date="2014-07" db="EMBL/GenBank/DDBJ databases">
        <authorList>
            <person name="McCorrison J."/>
            <person name="Sanka R."/>
            <person name="Torralba M."/>
            <person name="Gillis M."/>
            <person name="Haft D.H."/>
            <person name="Methe B."/>
            <person name="Sutton G."/>
            <person name="Nelson K.E."/>
        </authorList>
    </citation>
    <scope>NUCLEOTIDE SEQUENCE [LARGE SCALE GENOMIC DNA]</scope>
    <source>
        <strain evidence="3 4">DNF00040</strain>
    </source>
</reference>
<evidence type="ECO:0008006" key="5">
    <source>
        <dbReference type="Google" id="ProtNLM"/>
    </source>
</evidence>
<feature type="transmembrane region" description="Helical" evidence="2">
    <location>
        <begin position="188"/>
        <end position="210"/>
    </location>
</feature>
<dbReference type="AlphaFoldDB" id="A0A095Z9S7"/>
<proteinExistence type="predicted"/>
<feature type="transmembrane region" description="Helical" evidence="2">
    <location>
        <begin position="151"/>
        <end position="167"/>
    </location>
</feature>
<evidence type="ECO:0000313" key="4">
    <source>
        <dbReference type="Proteomes" id="UP000029629"/>
    </source>
</evidence>
<feature type="transmembrane region" description="Helical" evidence="2">
    <location>
        <begin position="103"/>
        <end position="123"/>
    </location>
</feature>
<comment type="caution">
    <text evidence="3">The sequence shown here is derived from an EMBL/GenBank/DDBJ whole genome shotgun (WGS) entry which is preliminary data.</text>
</comment>
<accession>A0A095Z9S7</accession>
<gene>
    <name evidence="3" type="ORF">HMPREF2130_03275</name>
</gene>
<keyword evidence="2" id="KW-1133">Transmembrane helix</keyword>
<feature type="transmembrane region" description="Helical" evidence="2">
    <location>
        <begin position="69"/>
        <end position="91"/>
    </location>
</feature>
<evidence type="ECO:0000313" key="3">
    <source>
        <dbReference type="EMBL" id="KGF31530.1"/>
    </source>
</evidence>